<dbReference type="InterPro" id="IPR008220">
    <property type="entry name" value="HAT_MetX-like"/>
</dbReference>
<dbReference type="GO" id="GO:0009092">
    <property type="term" value="P:homoserine metabolic process"/>
    <property type="evidence" value="ECO:0007669"/>
    <property type="project" value="TreeGrafter"/>
</dbReference>
<dbReference type="Gene3D" id="3.40.50.1820">
    <property type="entry name" value="alpha/beta hydrolase"/>
    <property type="match status" value="1"/>
</dbReference>
<protein>
    <submittedName>
        <fullName evidence="2">Homoserine O- acetyltransferase</fullName>
        <ecNumber evidence="2">2.3.1.31</ecNumber>
    </submittedName>
</protein>
<dbReference type="PANTHER" id="PTHR32268">
    <property type="entry name" value="HOMOSERINE O-ACETYLTRANSFERASE"/>
    <property type="match status" value="1"/>
</dbReference>
<dbReference type="GO" id="GO:0009086">
    <property type="term" value="P:methionine biosynthetic process"/>
    <property type="evidence" value="ECO:0007669"/>
    <property type="project" value="TreeGrafter"/>
</dbReference>
<dbReference type="InterPro" id="IPR029058">
    <property type="entry name" value="AB_hydrolase_fold"/>
</dbReference>
<dbReference type="GO" id="GO:0004414">
    <property type="term" value="F:homoserine O-acetyltransferase activity"/>
    <property type="evidence" value="ECO:0007669"/>
    <property type="project" value="UniProtKB-EC"/>
</dbReference>
<accession>A0A9W8G2A9</accession>
<gene>
    <name evidence="2" type="primary">MET2_2</name>
    <name evidence="2" type="ORF">GGI25_006367</name>
</gene>
<dbReference type="PIRSF" id="PIRSF000443">
    <property type="entry name" value="Homoser_Ac_trans"/>
    <property type="match status" value="1"/>
</dbReference>
<evidence type="ECO:0000313" key="2">
    <source>
        <dbReference type="EMBL" id="KAJ2668719.1"/>
    </source>
</evidence>
<feature type="compositionally biased region" description="Low complexity" evidence="1">
    <location>
        <begin position="72"/>
        <end position="100"/>
    </location>
</feature>
<evidence type="ECO:0000256" key="1">
    <source>
        <dbReference type="SAM" id="MobiDB-lite"/>
    </source>
</evidence>
<proteinExistence type="predicted"/>
<sequence>QRQAIYSDPNYCDGHYTFEKKPEGGLSAARMSALLTYRSRDSFESRFGRKMMTSGKVKVYQSANLKSERDSSAANGSSTGAANSGSGSSSISSGQSSPRASNDDRTASNIFSAQSYLRYQGDKFTRRFDANCYIAITRKMDTHDLGHGRGSYIGALKQMRQPALVVGIESDGLFTINEQYELAEHIPKAQMATIDSPDGHDGFLLEFAQLNRLIRSFVRDQLPEFASDVDADVNAPSEFVPQKASVFGEAEVDVMKW</sequence>
<reference evidence="2" key="1">
    <citation type="submission" date="2022-07" db="EMBL/GenBank/DDBJ databases">
        <title>Phylogenomic reconstructions and comparative analyses of Kickxellomycotina fungi.</title>
        <authorList>
            <person name="Reynolds N.K."/>
            <person name="Stajich J.E."/>
            <person name="Barry K."/>
            <person name="Grigoriev I.V."/>
            <person name="Crous P."/>
            <person name="Smith M.E."/>
        </authorList>
    </citation>
    <scope>NUCLEOTIDE SEQUENCE</scope>
    <source>
        <strain evidence="2">NRRL 3115</strain>
    </source>
</reference>
<dbReference type="EC" id="2.3.1.31" evidence="2"/>
<dbReference type="Proteomes" id="UP001151518">
    <property type="component" value="Unassembled WGS sequence"/>
</dbReference>
<dbReference type="OrthoDB" id="191364at2759"/>
<dbReference type="PANTHER" id="PTHR32268:SF11">
    <property type="entry name" value="HOMOSERINE O-ACETYLTRANSFERASE"/>
    <property type="match status" value="1"/>
</dbReference>
<dbReference type="SUPFAM" id="SSF53474">
    <property type="entry name" value="alpha/beta-Hydrolases"/>
    <property type="match status" value="1"/>
</dbReference>
<dbReference type="AlphaFoldDB" id="A0A9W8G2A9"/>
<feature type="region of interest" description="Disordered" evidence="1">
    <location>
        <begin position="62"/>
        <end position="105"/>
    </location>
</feature>
<evidence type="ECO:0000313" key="3">
    <source>
        <dbReference type="Proteomes" id="UP001151518"/>
    </source>
</evidence>
<keyword evidence="2" id="KW-0808">Transferase</keyword>
<keyword evidence="2" id="KW-0012">Acyltransferase</keyword>
<dbReference type="EMBL" id="JANBTW010000180">
    <property type="protein sequence ID" value="KAJ2668719.1"/>
    <property type="molecule type" value="Genomic_DNA"/>
</dbReference>
<comment type="caution">
    <text evidence="2">The sequence shown here is derived from an EMBL/GenBank/DDBJ whole genome shotgun (WGS) entry which is preliminary data.</text>
</comment>
<name>A0A9W8G2A9_9FUNG</name>
<organism evidence="2 3">
    <name type="scientific">Coemansia spiralis</name>
    <dbReference type="NCBI Taxonomy" id="417178"/>
    <lineage>
        <taxon>Eukaryota</taxon>
        <taxon>Fungi</taxon>
        <taxon>Fungi incertae sedis</taxon>
        <taxon>Zoopagomycota</taxon>
        <taxon>Kickxellomycotina</taxon>
        <taxon>Kickxellomycetes</taxon>
        <taxon>Kickxellales</taxon>
        <taxon>Kickxellaceae</taxon>
        <taxon>Coemansia</taxon>
    </lineage>
</organism>
<feature type="non-terminal residue" evidence="2">
    <location>
        <position position="1"/>
    </location>
</feature>